<proteinExistence type="predicted"/>
<gene>
    <name evidence="1" type="ORF">K8V11_14300</name>
</gene>
<evidence type="ECO:0000313" key="1">
    <source>
        <dbReference type="EMBL" id="HJE92167.1"/>
    </source>
</evidence>
<accession>A0A921F6L4</accession>
<evidence type="ECO:0000313" key="2">
    <source>
        <dbReference type="Proteomes" id="UP000776650"/>
    </source>
</evidence>
<organism evidence="1 2">
    <name type="scientific">Dietzia timorensis</name>
    <dbReference type="NCBI Taxonomy" id="499555"/>
    <lineage>
        <taxon>Bacteria</taxon>
        <taxon>Bacillati</taxon>
        <taxon>Actinomycetota</taxon>
        <taxon>Actinomycetes</taxon>
        <taxon>Mycobacteriales</taxon>
        <taxon>Dietziaceae</taxon>
        <taxon>Dietzia</taxon>
    </lineage>
</organism>
<dbReference type="Pfam" id="PF01663">
    <property type="entry name" value="Phosphodiest"/>
    <property type="match status" value="1"/>
</dbReference>
<protein>
    <submittedName>
        <fullName evidence="1">Alkaline phosphatase family protein</fullName>
    </submittedName>
</protein>
<dbReference type="PROSITE" id="PS51318">
    <property type="entry name" value="TAT"/>
    <property type="match status" value="1"/>
</dbReference>
<dbReference type="InterPro" id="IPR002591">
    <property type="entry name" value="Phosphodiest/P_Trfase"/>
</dbReference>
<name>A0A921F6L4_9ACTN</name>
<comment type="caution">
    <text evidence="1">The sequence shown here is derived from an EMBL/GenBank/DDBJ whole genome shotgun (WGS) entry which is preliminary data.</text>
</comment>
<dbReference type="InterPro" id="IPR006311">
    <property type="entry name" value="TAT_signal"/>
</dbReference>
<dbReference type="SUPFAM" id="SSF53649">
    <property type="entry name" value="Alkaline phosphatase-like"/>
    <property type="match status" value="1"/>
</dbReference>
<dbReference type="RefSeq" id="WP_303915708.1">
    <property type="nucleotide sequence ID" value="NZ_DYXM01000276.1"/>
</dbReference>
<reference evidence="1" key="1">
    <citation type="journal article" date="2021" name="PeerJ">
        <title>Extensive microbial diversity within the chicken gut microbiome revealed by metagenomics and culture.</title>
        <authorList>
            <person name="Gilroy R."/>
            <person name="Ravi A."/>
            <person name="Getino M."/>
            <person name="Pursley I."/>
            <person name="Horton D.L."/>
            <person name="Alikhan N.F."/>
            <person name="Baker D."/>
            <person name="Gharbi K."/>
            <person name="Hall N."/>
            <person name="Watson M."/>
            <person name="Adriaenssens E.M."/>
            <person name="Foster-Nyarko E."/>
            <person name="Jarju S."/>
            <person name="Secka A."/>
            <person name="Antonio M."/>
            <person name="Oren A."/>
            <person name="Chaudhuri R.R."/>
            <person name="La Ragione R."/>
            <person name="Hildebrand F."/>
            <person name="Pallen M.J."/>
        </authorList>
    </citation>
    <scope>NUCLEOTIDE SEQUENCE</scope>
    <source>
        <strain evidence="1">ChiGjej1B1-18357</strain>
    </source>
</reference>
<dbReference type="PANTHER" id="PTHR10151:SF120">
    <property type="entry name" value="BIS(5'-ADENOSYL)-TRIPHOSPHATASE"/>
    <property type="match status" value="1"/>
</dbReference>
<dbReference type="PANTHER" id="PTHR10151">
    <property type="entry name" value="ECTONUCLEOTIDE PYROPHOSPHATASE/PHOSPHODIESTERASE"/>
    <property type="match status" value="1"/>
</dbReference>
<sequence>MSLKRQDSTLSMCDLHDCDHDRQARAKRASASPTEVDRRTALGLGGAALASLGMVQFAGSSVPKASAAPGPLPAEDLDLMVIVCDGMRPDELNAEQTPTLWRWATQGTRYSNAKAHMVAETLPNHTAMVTGTYPDRNGVPSNSIWDHGAGDERTMDRADDITYPTVLERIRTERGLTTASVVSKDYLYTILDGKASVHWTPGPLLPVTDHALDHFTIEALKVTIDDHSPRFTFVNLGDIDRFGHMDFSGTSWRLARNQALFNTDHKLWELEQFMRANGSWDRTAILVLADHSMDWSTPFDLISAKELTDRDPALRGRFGISQNGGADTFAYLGAPGDKDAAIARLREVVLAHPGVNRVYTGDELRLGERGGDLVATCHPGWRFSDPTPVSNPIPGNHGHEVTLPIPFFIAGGHPSVRRGQVVDRPVTTRDVAATAAHAFGLSWQDMDASPAAEAFTF</sequence>
<dbReference type="GO" id="GO:0016787">
    <property type="term" value="F:hydrolase activity"/>
    <property type="evidence" value="ECO:0007669"/>
    <property type="project" value="UniProtKB-ARBA"/>
</dbReference>
<reference evidence="1" key="2">
    <citation type="submission" date="2021-09" db="EMBL/GenBank/DDBJ databases">
        <authorList>
            <person name="Gilroy R."/>
        </authorList>
    </citation>
    <scope>NUCLEOTIDE SEQUENCE</scope>
    <source>
        <strain evidence="1">ChiGjej1B1-18357</strain>
    </source>
</reference>
<dbReference type="Gene3D" id="3.40.720.10">
    <property type="entry name" value="Alkaline Phosphatase, subunit A"/>
    <property type="match status" value="1"/>
</dbReference>
<dbReference type="EMBL" id="DYXM01000276">
    <property type="protein sequence ID" value="HJE92167.1"/>
    <property type="molecule type" value="Genomic_DNA"/>
</dbReference>
<dbReference type="AlphaFoldDB" id="A0A921F6L4"/>
<dbReference type="InterPro" id="IPR017850">
    <property type="entry name" value="Alkaline_phosphatase_core_sf"/>
</dbReference>
<dbReference type="Proteomes" id="UP000776650">
    <property type="component" value="Unassembled WGS sequence"/>
</dbReference>